<proteinExistence type="predicted"/>
<protein>
    <submittedName>
        <fullName evidence="1">Uncharacterized protein</fullName>
    </submittedName>
</protein>
<name>A0A9P6QG96_9FUNG</name>
<evidence type="ECO:0000313" key="2">
    <source>
        <dbReference type="Proteomes" id="UP000726737"/>
    </source>
</evidence>
<gene>
    <name evidence="1" type="ORF">BG011_005967</name>
</gene>
<dbReference type="OrthoDB" id="2121326at2759"/>
<accession>A0A9P6QG96</accession>
<evidence type="ECO:0000313" key="1">
    <source>
        <dbReference type="EMBL" id="KAG0264844.1"/>
    </source>
</evidence>
<organism evidence="1 2">
    <name type="scientific">Mortierella polycephala</name>
    <dbReference type="NCBI Taxonomy" id="41804"/>
    <lineage>
        <taxon>Eukaryota</taxon>
        <taxon>Fungi</taxon>
        <taxon>Fungi incertae sedis</taxon>
        <taxon>Mucoromycota</taxon>
        <taxon>Mortierellomycotina</taxon>
        <taxon>Mortierellomycetes</taxon>
        <taxon>Mortierellales</taxon>
        <taxon>Mortierellaceae</taxon>
        <taxon>Mortierella</taxon>
    </lineage>
</organism>
<comment type="caution">
    <text evidence="1">The sequence shown here is derived from an EMBL/GenBank/DDBJ whole genome shotgun (WGS) entry which is preliminary data.</text>
</comment>
<reference evidence="1" key="1">
    <citation type="journal article" date="2020" name="Fungal Divers.">
        <title>Resolving the Mortierellaceae phylogeny through synthesis of multi-gene phylogenetics and phylogenomics.</title>
        <authorList>
            <person name="Vandepol N."/>
            <person name="Liber J."/>
            <person name="Desiro A."/>
            <person name="Na H."/>
            <person name="Kennedy M."/>
            <person name="Barry K."/>
            <person name="Grigoriev I.V."/>
            <person name="Miller A.N."/>
            <person name="O'Donnell K."/>
            <person name="Stajich J.E."/>
            <person name="Bonito G."/>
        </authorList>
    </citation>
    <scope>NUCLEOTIDE SEQUENCE</scope>
    <source>
        <strain evidence="1">KOD948</strain>
    </source>
</reference>
<dbReference type="Proteomes" id="UP000726737">
    <property type="component" value="Unassembled WGS sequence"/>
</dbReference>
<keyword evidence="2" id="KW-1185">Reference proteome</keyword>
<dbReference type="EMBL" id="JAAAJA010000042">
    <property type="protein sequence ID" value="KAG0264844.1"/>
    <property type="molecule type" value="Genomic_DNA"/>
</dbReference>
<sequence length="130" mass="15253">MTASPSFTDSEAQLIEAYTMILNEPFEDRYEDRWEDELFDRAVDRFKARAQEIGIVDPFEFLSRFKIDSYETIRAQLKKGPPMCFRQGWKSPLLGERLDPKSVMAKCHHISGPKFDPNCRVVVLDFWATW</sequence>
<dbReference type="AlphaFoldDB" id="A0A9P6QG96"/>